<organism evidence="2 3">
    <name type="scientific">Asterophora parasitica</name>
    <dbReference type="NCBI Taxonomy" id="117018"/>
    <lineage>
        <taxon>Eukaryota</taxon>
        <taxon>Fungi</taxon>
        <taxon>Dikarya</taxon>
        <taxon>Basidiomycota</taxon>
        <taxon>Agaricomycotina</taxon>
        <taxon>Agaricomycetes</taxon>
        <taxon>Agaricomycetidae</taxon>
        <taxon>Agaricales</taxon>
        <taxon>Tricholomatineae</taxon>
        <taxon>Lyophyllaceae</taxon>
        <taxon>Asterophora</taxon>
    </lineage>
</organism>
<name>A0A9P7KEB2_9AGAR</name>
<gene>
    <name evidence="2" type="ORF">DXG03_008038</name>
</gene>
<evidence type="ECO:0000313" key="3">
    <source>
        <dbReference type="Proteomes" id="UP000775547"/>
    </source>
</evidence>
<reference evidence="2" key="1">
    <citation type="submission" date="2020-07" db="EMBL/GenBank/DDBJ databases">
        <authorList>
            <person name="Nieuwenhuis M."/>
            <person name="Van De Peppel L.J.J."/>
        </authorList>
    </citation>
    <scope>NUCLEOTIDE SEQUENCE</scope>
    <source>
        <strain evidence="2">AP01</strain>
        <tissue evidence="2">Mycelium</tissue>
    </source>
</reference>
<keyword evidence="3" id="KW-1185">Reference proteome</keyword>
<dbReference type="Proteomes" id="UP000775547">
    <property type="component" value="Unassembled WGS sequence"/>
</dbReference>
<feature type="compositionally biased region" description="Pro residues" evidence="1">
    <location>
        <begin position="1"/>
        <end position="12"/>
    </location>
</feature>
<dbReference type="EMBL" id="JABCKV010000063">
    <property type="protein sequence ID" value="KAG5644656.1"/>
    <property type="molecule type" value="Genomic_DNA"/>
</dbReference>
<proteinExistence type="predicted"/>
<protein>
    <submittedName>
        <fullName evidence="2">Uncharacterized protein</fullName>
    </submittedName>
</protein>
<dbReference type="OrthoDB" id="3256438at2759"/>
<accession>A0A9P7KEB2</accession>
<feature type="compositionally biased region" description="Polar residues" evidence="1">
    <location>
        <begin position="136"/>
        <end position="147"/>
    </location>
</feature>
<sequence length="243" mass="26584">MSPLPAFTPNPRPTKSARKAADMGATLRRTESYITITDIIPTSSARKTGAKDQQASLVPYHRTLQYYKDQRERRKAQLHRGNEPITIRIRPERPTVNDLAPQPSTASTPTRTPSKQIRVAAPTARSAAPNVKAPPRQNSPLAPTRSTLPGRPLFPRSKPEPDLCRKAIKACMKCSPEGQKILRMGPRLAVSIMSATMELERLVAAQDQDVTMADATVAAAPPTLTKSWVVVSGDDWEMVECGA</sequence>
<feature type="compositionally biased region" description="Low complexity" evidence="1">
    <location>
        <begin position="101"/>
        <end position="114"/>
    </location>
</feature>
<feature type="region of interest" description="Disordered" evidence="1">
    <location>
        <begin position="71"/>
        <end position="160"/>
    </location>
</feature>
<evidence type="ECO:0000313" key="2">
    <source>
        <dbReference type="EMBL" id="KAG5644656.1"/>
    </source>
</evidence>
<reference evidence="2" key="2">
    <citation type="submission" date="2021-10" db="EMBL/GenBank/DDBJ databases">
        <title>Phylogenomics reveals ancestral predisposition of the termite-cultivated fungus Termitomyces towards a domesticated lifestyle.</title>
        <authorList>
            <person name="Auxier B."/>
            <person name="Grum-Grzhimaylo A."/>
            <person name="Cardenas M.E."/>
            <person name="Lodge J.D."/>
            <person name="Laessoe T."/>
            <person name="Pedersen O."/>
            <person name="Smith M.E."/>
            <person name="Kuyper T.W."/>
            <person name="Franco-Molano E.A."/>
            <person name="Baroni T.J."/>
            <person name="Aanen D.K."/>
        </authorList>
    </citation>
    <scope>NUCLEOTIDE SEQUENCE</scope>
    <source>
        <strain evidence="2">AP01</strain>
        <tissue evidence="2">Mycelium</tissue>
    </source>
</reference>
<feature type="region of interest" description="Disordered" evidence="1">
    <location>
        <begin position="1"/>
        <end position="24"/>
    </location>
</feature>
<comment type="caution">
    <text evidence="2">The sequence shown here is derived from an EMBL/GenBank/DDBJ whole genome shotgun (WGS) entry which is preliminary data.</text>
</comment>
<dbReference type="AlphaFoldDB" id="A0A9P7KEB2"/>
<evidence type="ECO:0000256" key="1">
    <source>
        <dbReference type="SAM" id="MobiDB-lite"/>
    </source>
</evidence>